<proteinExistence type="predicted"/>
<name>A0ACC2ITG7_9PLEO</name>
<dbReference type="Proteomes" id="UP001153331">
    <property type="component" value="Unassembled WGS sequence"/>
</dbReference>
<dbReference type="EMBL" id="JAPHNI010000019">
    <property type="protein sequence ID" value="KAJ8118448.1"/>
    <property type="molecule type" value="Genomic_DNA"/>
</dbReference>
<sequence length="328" mass="37007">MMSEGPSSDTPVEGPGEPIELGWSSERLALRDSREDWTGITNPAERRKLQNRLNQRARRERARKQTLPKASGSTESSESQHDAPYTGIFRPVSEPNSQSATSIPKRGQPQGCMVSVPEVRALMGHFAHYAYTSYMQGSPTTAHLPLLARYNMALSLAANARLLGTIDEFYIWDGISPMNKQGPLLGLGFHDQFADWPSNLKPTQIQLSIKHHPWIDCLPWPQLRNNLLRAFEVAVCDEDELCHDICDLTDSIEPMILIWGTSEDPRNWEVSDGFLRKWAWLLYGCGQALTSTNYWRAKRGENLITPRLFVDLMRQSLPAQLQFGDSNG</sequence>
<keyword evidence="2" id="KW-1185">Reference proteome</keyword>
<comment type="caution">
    <text evidence="1">The sequence shown here is derived from an EMBL/GenBank/DDBJ whole genome shotgun (WGS) entry which is preliminary data.</text>
</comment>
<evidence type="ECO:0000313" key="1">
    <source>
        <dbReference type="EMBL" id="KAJ8118448.1"/>
    </source>
</evidence>
<protein>
    <submittedName>
        <fullName evidence="1">Uncharacterized protein</fullName>
    </submittedName>
</protein>
<gene>
    <name evidence="1" type="ORF">OPT61_g581</name>
</gene>
<reference evidence="1" key="1">
    <citation type="submission" date="2022-11" db="EMBL/GenBank/DDBJ databases">
        <title>Genome Sequence of Boeremia exigua.</title>
        <authorList>
            <person name="Buettner E."/>
        </authorList>
    </citation>
    <scope>NUCLEOTIDE SEQUENCE</scope>
    <source>
        <strain evidence="1">CU02</strain>
    </source>
</reference>
<evidence type="ECO:0000313" key="2">
    <source>
        <dbReference type="Proteomes" id="UP001153331"/>
    </source>
</evidence>
<accession>A0ACC2ITG7</accession>
<organism evidence="1 2">
    <name type="scientific">Boeremia exigua</name>
    <dbReference type="NCBI Taxonomy" id="749465"/>
    <lineage>
        <taxon>Eukaryota</taxon>
        <taxon>Fungi</taxon>
        <taxon>Dikarya</taxon>
        <taxon>Ascomycota</taxon>
        <taxon>Pezizomycotina</taxon>
        <taxon>Dothideomycetes</taxon>
        <taxon>Pleosporomycetidae</taxon>
        <taxon>Pleosporales</taxon>
        <taxon>Pleosporineae</taxon>
        <taxon>Didymellaceae</taxon>
        <taxon>Boeremia</taxon>
    </lineage>
</organism>